<dbReference type="PANTHER" id="PTHR46919">
    <property type="entry name" value="ZINC FINGER, C3HC4 TYPE (RING FINGER) FAMILY PROTEIN"/>
    <property type="match status" value="1"/>
</dbReference>
<dbReference type="AlphaFoldDB" id="A0A832ATB8"/>
<dbReference type="PROSITE" id="PS50910">
    <property type="entry name" value="HEPN"/>
    <property type="match status" value="1"/>
</dbReference>
<proteinExistence type="predicted"/>
<evidence type="ECO:0000259" key="1">
    <source>
        <dbReference type="PROSITE" id="PS50910"/>
    </source>
</evidence>
<comment type="caution">
    <text evidence="2">The sequence shown here is derived from an EMBL/GenBank/DDBJ whole genome shotgun (WGS) entry which is preliminary data.</text>
</comment>
<dbReference type="SMART" id="SM00748">
    <property type="entry name" value="HEPN"/>
    <property type="match status" value="1"/>
</dbReference>
<protein>
    <submittedName>
        <fullName evidence="2">HEPN domain-containing protein</fullName>
    </submittedName>
</protein>
<feature type="domain" description="HEPN" evidence="1">
    <location>
        <begin position="13"/>
        <end position="125"/>
    </location>
</feature>
<dbReference type="PANTHER" id="PTHR46919:SF2">
    <property type="entry name" value="SACSIN"/>
    <property type="match status" value="1"/>
</dbReference>
<dbReference type="EMBL" id="DTAU01000093">
    <property type="protein sequence ID" value="HFQ78966.1"/>
    <property type="molecule type" value="Genomic_DNA"/>
</dbReference>
<reference evidence="2" key="1">
    <citation type="journal article" date="2020" name="mSystems">
        <title>Genome- and Community-Level Interaction Insights into Carbon Utilization and Element Cycling Functions of Hydrothermarchaeota in Hydrothermal Sediment.</title>
        <authorList>
            <person name="Zhou Z."/>
            <person name="Liu Y."/>
            <person name="Xu W."/>
            <person name="Pan J."/>
            <person name="Luo Z.H."/>
            <person name="Li M."/>
        </authorList>
    </citation>
    <scope>NUCLEOTIDE SEQUENCE</scope>
    <source>
        <strain evidence="2">SpSt-629</strain>
    </source>
</reference>
<dbReference type="Gene3D" id="1.20.120.330">
    <property type="entry name" value="Nucleotidyltransferases domain 2"/>
    <property type="match status" value="1"/>
</dbReference>
<evidence type="ECO:0000313" key="2">
    <source>
        <dbReference type="EMBL" id="HFQ78966.1"/>
    </source>
</evidence>
<gene>
    <name evidence="2" type="ORF">ENT99_04600</name>
</gene>
<organism evidence="2">
    <name type="scientific">Ignisphaera aggregans</name>
    <dbReference type="NCBI Taxonomy" id="334771"/>
    <lineage>
        <taxon>Archaea</taxon>
        <taxon>Thermoproteota</taxon>
        <taxon>Thermoprotei</taxon>
        <taxon>Desulfurococcales</taxon>
        <taxon>Desulfurococcaceae</taxon>
        <taxon>Ignisphaera</taxon>
    </lineage>
</organism>
<dbReference type="InterPro" id="IPR007842">
    <property type="entry name" value="HEPN_dom"/>
</dbReference>
<accession>A0A832ATB8</accession>
<name>A0A832ATB8_9CREN</name>
<sequence length="140" mass="16232">MYSFDESEFNRWIKSARLTLESAKKDHVNRDYNWSCFKAHQAAEKALKALLWGLGSPRIGHSLVELGNVLKSIGIEISIDIYEALVRLSKFYIPTRYPDVWSEGVPEDYYTESESREAIEFAEKVIDWVISVWRKLLKSG</sequence>
<dbReference type="SUPFAM" id="SSF81593">
    <property type="entry name" value="Nucleotidyltransferase substrate binding subunit/domain"/>
    <property type="match status" value="1"/>
</dbReference>
<dbReference type="Pfam" id="PF05168">
    <property type="entry name" value="HEPN"/>
    <property type="match status" value="1"/>
</dbReference>